<organism evidence="2 3">
    <name type="scientific">Lactuca virosa</name>
    <dbReference type="NCBI Taxonomy" id="75947"/>
    <lineage>
        <taxon>Eukaryota</taxon>
        <taxon>Viridiplantae</taxon>
        <taxon>Streptophyta</taxon>
        <taxon>Embryophyta</taxon>
        <taxon>Tracheophyta</taxon>
        <taxon>Spermatophyta</taxon>
        <taxon>Magnoliopsida</taxon>
        <taxon>eudicotyledons</taxon>
        <taxon>Gunneridae</taxon>
        <taxon>Pentapetalae</taxon>
        <taxon>asterids</taxon>
        <taxon>campanulids</taxon>
        <taxon>Asterales</taxon>
        <taxon>Asteraceae</taxon>
        <taxon>Cichorioideae</taxon>
        <taxon>Cichorieae</taxon>
        <taxon>Lactucinae</taxon>
        <taxon>Lactuca</taxon>
    </lineage>
</organism>
<feature type="region of interest" description="Disordered" evidence="1">
    <location>
        <begin position="234"/>
        <end position="259"/>
    </location>
</feature>
<keyword evidence="3" id="KW-1185">Reference proteome</keyword>
<evidence type="ECO:0000313" key="2">
    <source>
        <dbReference type="EMBL" id="CAH1428306.1"/>
    </source>
</evidence>
<dbReference type="GO" id="GO:0090615">
    <property type="term" value="P:mitochondrial mRNA processing"/>
    <property type="evidence" value="ECO:0007669"/>
    <property type="project" value="TreeGrafter"/>
</dbReference>
<gene>
    <name evidence="2" type="ORF">LVIROSA_LOCUS15248</name>
</gene>
<reference evidence="2 3" key="1">
    <citation type="submission" date="2022-01" db="EMBL/GenBank/DDBJ databases">
        <authorList>
            <person name="Xiong W."/>
            <person name="Schranz E."/>
        </authorList>
    </citation>
    <scope>NUCLEOTIDE SEQUENCE [LARGE SCALE GENOMIC DNA]</scope>
</reference>
<dbReference type="GO" id="GO:0005739">
    <property type="term" value="C:mitochondrion"/>
    <property type="evidence" value="ECO:0007669"/>
    <property type="project" value="TreeGrafter"/>
</dbReference>
<comment type="caution">
    <text evidence="2">The sequence shown here is derived from an EMBL/GenBank/DDBJ whole genome shotgun (WGS) entry which is preliminary data.</text>
</comment>
<feature type="compositionally biased region" description="Basic and acidic residues" evidence="1">
    <location>
        <begin position="234"/>
        <end position="246"/>
    </location>
</feature>
<dbReference type="EMBL" id="CAKMRJ010002223">
    <property type="protein sequence ID" value="CAH1428306.1"/>
    <property type="molecule type" value="Genomic_DNA"/>
</dbReference>
<evidence type="ECO:0000313" key="3">
    <source>
        <dbReference type="Proteomes" id="UP001157418"/>
    </source>
</evidence>
<sequence length="273" mass="30355">MSGTGSLLDAVQLADTLATAGVRSPQVSVLWGTVKHIRQGSRAISLLHSSGRSKVPSDVQQAVSRSGMSVRKCRRLDSCYRLGPLSCYSRHRIFPLVFYARSLLPESSLTIYGSLRARKRGFFIQSQPGTLFRQIKLARIEDSRLPFRLHHFFVNETPLSSKKEAALPTAESALTLFIIMVNQCIKMSILDLISVRYVHLLDSPLAFVSVGVLLYIFPKEHSFISFFPVDHDDRNDAKNPDPERGRASGGHLGKSGRSGVFIQATVQKKNETK</sequence>
<dbReference type="PANTHER" id="PTHR33642">
    <property type="entry name" value="COX1/OXI3 INTRON 1 PROTEIN-RELATED"/>
    <property type="match status" value="1"/>
</dbReference>
<dbReference type="GO" id="GO:0003964">
    <property type="term" value="F:RNA-directed DNA polymerase activity"/>
    <property type="evidence" value="ECO:0007669"/>
    <property type="project" value="TreeGrafter"/>
</dbReference>
<dbReference type="AlphaFoldDB" id="A0AAU9MS38"/>
<dbReference type="PANTHER" id="PTHR33642:SF5">
    <property type="entry name" value="MATURASE"/>
    <property type="match status" value="1"/>
</dbReference>
<dbReference type="Proteomes" id="UP001157418">
    <property type="component" value="Unassembled WGS sequence"/>
</dbReference>
<proteinExistence type="predicted"/>
<protein>
    <submittedName>
        <fullName evidence="2">Uncharacterized protein</fullName>
    </submittedName>
</protein>
<evidence type="ECO:0000256" key="1">
    <source>
        <dbReference type="SAM" id="MobiDB-lite"/>
    </source>
</evidence>
<name>A0AAU9MS38_9ASTR</name>
<dbReference type="GO" id="GO:0006315">
    <property type="term" value="P:homing of group II introns"/>
    <property type="evidence" value="ECO:0007669"/>
    <property type="project" value="TreeGrafter"/>
</dbReference>
<accession>A0AAU9MS38</accession>